<gene>
    <name evidence="2" type="ORF">AAP_00835</name>
</gene>
<feature type="compositionally biased region" description="Basic residues" evidence="1">
    <location>
        <begin position="108"/>
        <end position="117"/>
    </location>
</feature>
<feature type="compositionally biased region" description="Basic and acidic residues" evidence="1">
    <location>
        <begin position="88"/>
        <end position="102"/>
    </location>
</feature>
<reference evidence="2 3" key="1">
    <citation type="journal article" date="2016" name="Genome Biol. Evol.">
        <title>Divergent and convergent evolution of fungal pathogenicity.</title>
        <authorList>
            <person name="Shang Y."/>
            <person name="Xiao G."/>
            <person name="Zheng P."/>
            <person name="Cen K."/>
            <person name="Zhan S."/>
            <person name="Wang C."/>
        </authorList>
    </citation>
    <scope>NUCLEOTIDE SEQUENCE [LARGE SCALE GENOMIC DNA]</scope>
    <source>
        <strain evidence="2 3">ARSEF 7405</strain>
    </source>
</reference>
<sequence length="213" mass="23629">MANPENFEGVYNTDKLSKQPPVMDEPSTEGTKRQSLSTQQQSHGRAVGVVEEPDFKLTVKSLIRPPFTPKKSGKPPTQPTFKLPGESFSKRKSELRERKLKEEEDERRRRRQFRAAKIRPSCQDEPTIPVRQNAAVTARLNAVKGILAQTSAPTSQRPKPSPTLKGSPALAPAAALTEKTCINGITKVRGSTKKVSQLYPPQDILRTQLDSHP</sequence>
<feature type="compositionally biased region" description="Polar residues" evidence="1">
    <location>
        <begin position="148"/>
        <end position="158"/>
    </location>
</feature>
<name>A0A162IQF9_9EURO</name>
<dbReference type="OrthoDB" id="3946796at2759"/>
<proteinExistence type="predicted"/>
<dbReference type="VEuPathDB" id="FungiDB:AAP_00835"/>
<evidence type="ECO:0000313" key="3">
    <source>
        <dbReference type="Proteomes" id="UP000242877"/>
    </source>
</evidence>
<protein>
    <submittedName>
        <fullName evidence="2">Uncharacterized protein</fullName>
    </submittedName>
</protein>
<evidence type="ECO:0000313" key="2">
    <source>
        <dbReference type="EMBL" id="KZZ97192.1"/>
    </source>
</evidence>
<feature type="region of interest" description="Disordered" evidence="1">
    <location>
        <begin position="147"/>
        <end position="170"/>
    </location>
</feature>
<feature type="region of interest" description="Disordered" evidence="1">
    <location>
        <begin position="1"/>
        <end position="129"/>
    </location>
</feature>
<accession>A0A162IQF9</accession>
<dbReference type="AlphaFoldDB" id="A0A162IQF9"/>
<dbReference type="EMBL" id="AZGZ01000002">
    <property type="protein sequence ID" value="KZZ97192.1"/>
    <property type="molecule type" value="Genomic_DNA"/>
</dbReference>
<evidence type="ECO:0000256" key="1">
    <source>
        <dbReference type="SAM" id="MobiDB-lite"/>
    </source>
</evidence>
<dbReference type="Proteomes" id="UP000242877">
    <property type="component" value="Unassembled WGS sequence"/>
</dbReference>
<organism evidence="2 3">
    <name type="scientific">Ascosphaera apis ARSEF 7405</name>
    <dbReference type="NCBI Taxonomy" id="392613"/>
    <lineage>
        <taxon>Eukaryota</taxon>
        <taxon>Fungi</taxon>
        <taxon>Dikarya</taxon>
        <taxon>Ascomycota</taxon>
        <taxon>Pezizomycotina</taxon>
        <taxon>Eurotiomycetes</taxon>
        <taxon>Eurotiomycetidae</taxon>
        <taxon>Onygenales</taxon>
        <taxon>Ascosphaeraceae</taxon>
        <taxon>Ascosphaera</taxon>
    </lineage>
</organism>
<feature type="compositionally biased region" description="Polar residues" evidence="1">
    <location>
        <begin position="33"/>
        <end position="43"/>
    </location>
</feature>
<keyword evidence="3" id="KW-1185">Reference proteome</keyword>
<comment type="caution">
    <text evidence="2">The sequence shown here is derived from an EMBL/GenBank/DDBJ whole genome shotgun (WGS) entry which is preliminary data.</text>
</comment>